<feature type="domain" description="Fe/B12 periplasmic-binding" evidence="3">
    <location>
        <begin position="28"/>
        <end position="284"/>
    </location>
</feature>
<evidence type="ECO:0000313" key="4">
    <source>
        <dbReference type="EMBL" id="MBO1323344.1"/>
    </source>
</evidence>
<evidence type="ECO:0000256" key="1">
    <source>
        <dbReference type="ARBA" id="ARBA00022729"/>
    </source>
</evidence>
<evidence type="ECO:0000313" key="5">
    <source>
        <dbReference type="Proteomes" id="UP000664417"/>
    </source>
</evidence>
<gene>
    <name evidence="4" type="ORF">J3U88_33065</name>
</gene>
<evidence type="ECO:0000259" key="3">
    <source>
        <dbReference type="PROSITE" id="PS50983"/>
    </source>
</evidence>
<comment type="caution">
    <text evidence="4">The sequence shown here is derived from an EMBL/GenBank/DDBJ whole genome shotgun (WGS) entry which is preliminary data.</text>
</comment>
<dbReference type="PANTHER" id="PTHR30535">
    <property type="entry name" value="VITAMIN B12-BINDING PROTEIN"/>
    <property type="match status" value="1"/>
</dbReference>
<keyword evidence="5" id="KW-1185">Reference proteome</keyword>
<dbReference type="InterPro" id="IPR002491">
    <property type="entry name" value="ABC_transptr_periplasmic_BD"/>
</dbReference>
<organism evidence="4 5">
    <name type="scientific">Acanthopleuribacter pedis</name>
    <dbReference type="NCBI Taxonomy" id="442870"/>
    <lineage>
        <taxon>Bacteria</taxon>
        <taxon>Pseudomonadati</taxon>
        <taxon>Acidobacteriota</taxon>
        <taxon>Holophagae</taxon>
        <taxon>Acanthopleuribacterales</taxon>
        <taxon>Acanthopleuribacteraceae</taxon>
        <taxon>Acanthopleuribacter</taxon>
    </lineage>
</organism>
<dbReference type="NCBIfam" id="NF038402">
    <property type="entry name" value="TroA_like"/>
    <property type="match status" value="1"/>
</dbReference>
<dbReference type="Gene3D" id="3.40.50.1980">
    <property type="entry name" value="Nitrogenase molybdenum iron protein domain"/>
    <property type="match status" value="2"/>
</dbReference>
<dbReference type="RefSeq" id="WP_207863497.1">
    <property type="nucleotide sequence ID" value="NZ_JAFREP010000058.1"/>
</dbReference>
<proteinExistence type="predicted"/>
<evidence type="ECO:0000256" key="2">
    <source>
        <dbReference type="SAM" id="SignalP"/>
    </source>
</evidence>
<dbReference type="PROSITE" id="PS50983">
    <property type="entry name" value="FE_B12_PBP"/>
    <property type="match status" value="1"/>
</dbReference>
<dbReference type="InterPro" id="IPR050902">
    <property type="entry name" value="ABC_Transporter_SBP"/>
</dbReference>
<reference evidence="4" key="1">
    <citation type="submission" date="2021-03" db="EMBL/GenBank/DDBJ databases">
        <authorList>
            <person name="Wang G."/>
        </authorList>
    </citation>
    <scope>NUCLEOTIDE SEQUENCE</scope>
    <source>
        <strain evidence="4">KCTC 12899</strain>
    </source>
</reference>
<feature type="chain" id="PRO_5035244380" evidence="2">
    <location>
        <begin position="25"/>
        <end position="284"/>
    </location>
</feature>
<dbReference type="Pfam" id="PF01497">
    <property type="entry name" value="Peripla_BP_2"/>
    <property type="match status" value="1"/>
</dbReference>
<dbReference type="Proteomes" id="UP000664417">
    <property type="component" value="Unassembled WGS sequence"/>
</dbReference>
<name>A0A8J7QFU7_9BACT</name>
<dbReference type="EMBL" id="JAFREP010000058">
    <property type="protein sequence ID" value="MBO1323344.1"/>
    <property type="molecule type" value="Genomic_DNA"/>
</dbReference>
<dbReference type="PANTHER" id="PTHR30535:SF4">
    <property type="entry name" value="HEMIN-BINDING PERIPLASMIC PROTEIN HMUT"/>
    <property type="match status" value="1"/>
</dbReference>
<sequence>MLPNTPLFRLLFCLFCLSTPALWAAPARWISLAPSLTETIGALGLADRLIAVTDYCVDPESVRSLPKIGGYLNPSMEAIVALKPDLVWALPEHETTATSLRQLGIKVNIRRQYTLGDLRTTIQAIAEAAGVPQKGRDLTDQLAQREAAAKHRFMVPPRVLLVLGYDEPGEAVREVFAVGRAGFLHELLLLSGAENAFQPTTPTFPKLDAEGLTAVDPERIVILFPHDTMTPDQQDRYRQAWRELSFLKAVKENKLYFIHHSAVFQPGPSYVKTLEALGALLSTP</sequence>
<accession>A0A8J7QFU7</accession>
<dbReference type="AlphaFoldDB" id="A0A8J7QFU7"/>
<dbReference type="SUPFAM" id="SSF53807">
    <property type="entry name" value="Helical backbone' metal receptor"/>
    <property type="match status" value="1"/>
</dbReference>
<keyword evidence="1 2" id="KW-0732">Signal</keyword>
<dbReference type="InterPro" id="IPR054828">
    <property type="entry name" value="Vit_B12_bind_prot"/>
</dbReference>
<feature type="signal peptide" evidence="2">
    <location>
        <begin position="1"/>
        <end position="24"/>
    </location>
</feature>
<protein>
    <submittedName>
        <fullName evidence="4">ABC transporter substrate-binding protein</fullName>
    </submittedName>
</protein>